<dbReference type="InterPro" id="IPR036892">
    <property type="entry name" value="L27_dom_sf"/>
</dbReference>
<dbReference type="PROSITE" id="PS50002">
    <property type="entry name" value="SH3"/>
    <property type="match status" value="1"/>
</dbReference>
<dbReference type="InterPro" id="IPR004172">
    <property type="entry name" value="L27_dom"/>
</dbReference>
<dbReference type="PROSITE" id="PS50106">
    <property type="entry name" value="PDZ"/>
    <property type="match status" value="1"/>
</dbReference>
<feature type="domain" description="PDZ" evidence="4">
    <location>
        <begin position="386"/>
        <end position="467"/>
    </location>
</feature>
<dbReference type="Proteomes" id="UP000887574">
    <property type="component" value="Unplaced"/>
</dbReference>
<organism evidence="6 7">
    <name type="scientific">Ditylenchus dipsaci</name>
    <dbReference type="NCBI Taxonomy" id="166011"/>
    <lineage>
        <taxon>Eukaryota</taxon>
        <taxon>Metazoa</taxon>
        <taxon>Ecdysozoa</taxon>
        <taxon>Nematoda</taxon>
        <taxon>Chromadorea</taxon>
        <taxon>Rhabditida</taxon>
        <taxon>Tylenchina</taxon>
        <taxon>Tylenchomorpha</taxon>
        <taxon>Sphaerularioidea</taxon>
        <taxon>Anguinidae</taxon>
        <taxon>Anguininae</taxon>
        <taxon>Ditylenchus</taxon>
    </lineage>
</organism>
<accession>A0A915CMJ4</accession>
<evidence type="ECO:0000259" key="3">
    <source>
        <dbReference type="PROSITE" id="PS50002"/>
    </source>
</evidence>
<evidence type="ECO:0000313" key="7">
    <source>
        <dbReference type="WBParaSite" id="jg10557.1"/>
    </source>
</evidence>
<sequence>MWALYFLFYFRVDCPSTAPSKLFMNASSRQDSLEHKCLVQSERASQRLGPQASNYLNSRQTRLSPRVHLIETVDNIRKYNFRRKLKSNIIATANNTRWNRFPVNSYLSADSMPGGDACDFDCSLRKPEISSGMICMVSKWCYESASNKTLENALKDQQLHEILLLYDRIRSHGIRPSPVNRNAEQKLAEAKEELVVGAISEDSSRPETTELISLLGNVHLQAILQAHDIVIEEVFASSAAAISLEHNKVEGEAIQQQTGRIPSDQLSHNMARVSIGGVVEVPELDDENHCSAFSTPPNSYQMWTGKWSGHKNATTPTSPQQMGNGSIVYGGDSVYASTSKEPRHNSTTSNLSSMRHNRQADIDFDEQPLMGDDDDLLMNAVSRVRLVQFQKDTEEPMGITLKVTEDNQCFIARIMHGGMIHRQSTLHVGDEIREINNQTVANQSVETLQKMLRDARGHVQFKIVPSYRSAPPACEIFVRAQFDYDPGQDDLIPCSQAGVPFKTGDILQIISKDDHNWWQARFVSAFPGLGHGTQPSTSTDNTLGSNASNHLNIAAGDKSTTSNASQIASGAIAGLIPSPELQEWRTACLAMEG</sequence>
<protein>
    <submittedName>
        <fullName evidence="7">Uncharacterized protein</fullName>
    </submittedName>
</protein>
<dbReference type="SMART" id="SM00326">
    <property type="entry name" value="SH3"/>
    <property type="match status" value="1"/>
</dbReference>
<dbReference type="PROSITE" id="PS51022">
    <property type="entry name" value="L27"/>
    <property type="match status" value="1"/>
</dbReference>
<dbReference type="PANTHER" id="PTHR23122">
    <property type="entry name" value="MEMBRANE-ASSOCIATED GUANYLATE KINASE MAGUK"/>
    <property type="match status" value="1"/>
</dbReference>
<dbReference type="SMART" id="SM00228">
    <property type="entry name" value="PDZ"/>
    <property type="match status" value="1"/>
</dbReference>
<evidence type="ECO:0000256" key="1">
    <source>
        <dbReference type="ARBA" id="ARBA00022443"/>
    </source>
</evidence>
<dbReference type="InterPro" id="IPR001478">
    <property type="entry name" value="PDZ"/>
</dbReference>
<dbReference type="GO" id="GO:0030054">
    <property type="term" value="C:cell junction"/>
    <property type="evidence" value="ECO:0007669"/>
    <property type="project" value="UniProtKB-ARBA"/>
</dbReference>
<dbReference type="InterPro" id="IPR036034">
    <property type="entry name" value="PDZ_sf"/>
</dbReference>
<reference evidence="7" key="1">
    <citation type="submission" date="2022-11" db="UniProtKB">
        <authorList>
            <consortium name="WormBaseParasite"/>
        </authorList>
    </citation>
    <scope>IDENTIFICATION</scope>
</reference>
<feature type="domain" description="L27" evidence="5">
    <location>
        <begin position="176"/>
        <end position="238"/>
    </location>
</feature>
<keyword evidence="6" id="KW-1185">Reference proteome</keyword>
<dbReference type="InterPro" id="IPR050716">
    <property type="entry name" value="MAGUK"/>
</dbReference>
<dbReference type="Gene3D" id="2.30.42.10">
    <property type="match status" value="1"/>
</dbReference>
<dbReference type="CDD" id="cd10831">
    <property type="entry name" value="PDZ_CASK-like"/>
    <property type="match status" value="1"/>
</dbReference>
<evidence type="ECO:0000256" key="2">
    <source>
        <dbReference type="PROSITE-ProRule" id="PRU00192"/>
    </source>
</evidence>
<dbReference type="WBParaSite" id="jg10557.1">
    <property type="protein sequence ID" value="jg10557.1"/>
    <property type="gene ID" value="jg10557"/>
</dbReference>
<keyword evidence="1 2" id="KW-0728">SH3 domain</keyword>
<dbReference type="SUPFAM" id="SSF50156">
    <property type="entry name" value="PDZ domain-like"/>
    <property type="match status" value="1"/>
</dbReference>
<dbReference type="Gene3D" id="6.10.140.620">
    <property type="match status" value="1"/>
</dbReference>
<dbReference type="InterPro" id="IPR036028">
    <property type="entry name" value="SH3-like_dom_sf"/>
</dbReference>
<dbReference type="SUPFAM" id="SSF101288">
    <property type="entry name" value="L27 domain"/>
    <property type="match status" value="1"/>
</dbReference>
<evidence type="ECO:0000313" key="6">
    <source>
        <dbReference type="Proteomes" id="UP000887574"/>
    </source>
</evidence>
<dbReference type="Gene3D" id="1.10.287.650">
    <property type="entry name" value="L27 domain"/>
    <property type="match status" value="1"/>
</dbReference>
<dbReference type="Pfam" id="PF00018">
    <property type="entry name" value="SH3_1"/>
    <property type="match status" value="1"/>
</dbReference>
<dbReference type="InterPro" id="IPR001452">
    <property type="entry name" value="SH3_domain"/>
</dbReference>
<dbReference type="Gene3D" id="2.30.30.40">
    <property type="entry name" value="SH3 Domains"/>
    <property type="match status" value="1"/>
</dbReference>
<evidence type="ECO:0000259" key="4">
    <source>
        <dbReference type="PROSITE" id="PS50106"/>
    </source>
</evidence>
<dbReference type="FunFam" id="2.30.42.10:FF:000016">
    <property type="entry name" value="peripheral plasma membrane protein CASK isoform X2"/>
    <property type="match status" value="1"/>
</dbReference>
<dbReference type="Pfam" id="PF00595">
    <property type="entry name" value="PDZ"/>
    <property type="match status" value="1"/>
</dbReference>
<dbReference type="AlphaFoldDB" id="A0A915CMJ4"/>
<dbReference type="SUPFAM" id="SSF50044">
    <property type="entry name" value="SH3-domain"/>
    <property type="match status" value="1"/>
</dbReference>
<proteinExistence type="predicted"/>
<feature type="domain" description="SH3" evidence="3">
    <location>
        <begin position="473"/>
        <end position="544"/>
    </location>
</feature>
<evidence type="ECO:0000259" key="5">
    <source>
        <dbReference type="PROSITE" id="PS51022"/>
    </source>
</evidence>
<name>A0A915CMJ4_9BILA</name>